<dbReference type="EMBL" id="QNRR01000002">
    <property type="protein sequence ID" value="RBP46002.1"/>
    <property type="molecule type" value="Genomic_DNA"/>
</dbReference>
<dbReference type="OrthoDB" id="9998364at2"/>
<comment type="caution">
    <text evidence="2">The sequence shown here is derived from an EMBL/GenBank/DDBJ whole genome shotgun (WGS) entry which is preliminary data.</text>
</comment>
<keyword evidence="1" id="KW-0732">Signal</keyword>
<sequence>MMQAASYLLAVAVAVLLGTAPGIARAQQVPAKQPVTAEQLVQTLEEQLKYVSTLELKWKLTLVRAPMPKLADKFAEDARKLQATSPSSELEAKRLEMEISNAKSSEKHYRQASLSYAVWALRCHGYAQFYGSKHVLDDDKLTLRSEYVGEVFGQHRIIEHSSRSVDLTSKSNVLYNTLSACPPLAIIHILKKKGSSSESKASVVSQDDSNVEVTFPLQDSQTLRARFTLPHYACSKLTVEDSNGKVLETMESSAPWKTVPGLPFQPAVWTHSEVPMQRTWEFLESREVGPEGYKDFKEPIGYRTLSEEEGIP</sequence>
<proteinExistence type="predicted"/>
<feature type="signal peptide" evidence="1">
    <location>
        <begin position="1"/>
        <end position="26"/>
    </location>
</feature>
<evidence type="ECO:0000313" key="3">
    <source>
        <dbReference type="Proteomes" id="UP000253426"/>
    </source>
</evidence>
<evidence type="ECO:0000256" key="1">
    <source>
        <dbReference type="SAM" id="SignalP"/>
    </source>
</evidence>
<dbReference type="RefSeq" id="WP_113957558.1">
    <property type="nucleotide sequence ID" value="NZ_QNRR01000002.1"/>
</dbReference>
<accession>A0A366HQR6</accession>
<feature type="chain" id="PRO_5017067708" description="DUF4384 domain-containing protein" evidence="1">
    <location>
        <begin position="27"/>
        <end position="312"/>
    </location>
</feature>
<protein>
    <recommendedName>
        <fullName evidence="4">DUF4384 domain-containing protein</fullName>
    </recommendedName>
</protein>
<name>A0A366HQR6_9BACT</name>
<reference evidence="2 3" key="1">
    <citation type="submission" date="2018-06" db="EMBL/GenBank/DDBJ databases">
        <title>Genomic Encyclopedia of Type Strains, Phase IV (KMG-IV): sequencing the most valuable type-strain genomes for metagenomic binning, comparative biology and taxonomic classification.</title>
        <authorList>
            <person name="Goeker M."/>
        </authorList>
    </citation>
    <scope>NUCLEOTIDE SEQUENCE [LARGE SCALE GENOMIC DNA]</scope>
    <source>
        <strain evidence="2 3">DSM 25532</strain>
    </source>
</reference>
<organism evidence="2 3">
    <name type="scientific">Roseimicrobium gellanilyticum</name>
    <dbReference type="NCBI Taxonomy" id="748857"/>
    <lineage>
        <taxon>Bacteria</taxon>
        <taxon>Pseudomonadati</taxon>
        <taxon>Verrucomicrobiota</taxon>
        <taxon>Verrucomicrobiia</taxon>
        <taxon>Verrucomicrobiales</taxon>
        <taxon>Verrucomicrobiaceae</taxon>
        <taxon>Roseimicrobium</taxon>
    </lineage>
</organism>
<keyword evidence="3" id="KW-1185">Reference proteome</keyword>
<gene>
    <name evidence="2" type="ORF">DES53_102387</name>
</gene>
<dbReference type="Proteomes" id="UP000253426">
    <property type="component" value="Unassembled WGS sequence"/>
</dbReference>
<evidence type="ECO:0000313" key="2">
    <source>
        <dbReference type="EMBL" id="RBP46002.1"/>
    </source>
</evidence>
<evidence type="ECO:0008006" key="4">
    <source>
        <dbReference type="Google" id="ProtNLM"/>
    </source>
</evidence>
<dbReference type="AlphaFoldDB" id="A0A366HQR6"/>